<evidence type="ECO:0000313" key="3">
    <source>
        <dbReference type="EMBL" id="RJF93890.1"/>
    </source>
</evidence>
<keyword evidence="2" id="KW-0812">Transmembrane</keyword>
<accession>A0A418WRK0</accession>
<feature type="transmembrane region" description="Helical" evidence="2">
    <location>
        <begin position="238"/>
        <end position="263"/>
    </location>
</feature>
<feature type="transmembrane region" description="Helical" evidence="2">
    <location>
        <begin position="113"/>
        <end position="132"/>
    </location>
</feature>
<dbReference type="Proteomes" id="UP000286100">
    <property type="component" value="Unassembled WGS sequence"/>
</dbReference>
<dbReference type="EMBL" id="QYUM01000002">
    <property type="protein sequence ID" value="RJF93890.1"/>
    <property type="molecule type" value="Genomic_DNA"/>
</dbReference>
<feature type="transmembrane region" description="Helical" evidence="2">
    <location>
        <begin position="139"/>
        <end position="159"/>
    </location>
</feature>
<feature type="transmembrane region" description="Helical" evidence="2">
    <location>
        <begin position="385"/>
        <end position="412"/>
    </location>
</feature>
<feature type="transmembrane region" description="Helical" evidence="2">
    <location>
        <begin position="320"/>
        <end position="340"/>
    </location>
</feature>
<feature type="transmembrane region" description="Helical" evidence="2">
    <location>
        <begin position="191"/>
        <end position="218"/>
    </location>
</feature>
<proteinExistence type="predicted"/>
<dbReference type="AlphaFoldDB" id="A0A418WRK0"/>
<protein>
    <recommendedName>
        <fullName evidence="5">Glycosyltransferase RgtA/B/C/D-like domain-containing protein</fullName>
    </recommendedName>
</protein>
<feature type="region of interest" description="Disordered" evidence="1">
    <location>
        <begin position="1"/>
        <end position="20"/>
    </location>
</feature>
<feature type="transmembrane region" description="Helical" evidence="2">
    <location>
        <begin position="165"/>
        <end position="184"/>
    </location>
</feature>
<reference evidence="3 4" key="1">
    <citation type="submission" date="2018-09" db="EMBL/GenBank/DDBJ databases">
        <authorList>
            <person name="Zhu H."/>
        </authorList>
    </citation>
    <scope>NUCLEOTIDE SEQUENCE [LARGE SCALE GENOMIC DNA]</scope>
    <source>
        <strain evidence="3 4">K2R01-6</strain>
    </source>
</reference>
<keyword evidence="4" id="KW-1185">Reference proteome</keyword>
<feature type="transmembrane region" description="Helical" evidence="2">
    <location>
        <begin position="29"/>
        <end position="48"/>
    </location>
</feature>
<feature type="region of interest" description="Disordered" evidence="1">
    <location>
        <begin position="442"/>
        <end position="466"/>
    </location>
</feature>
<evidence type="ECO:0000256" key="2">
    <source>
        <dbReference type="SAM" id="Phobius"/>
    </source>
</evidence>
<comment type="caution">
    <text evidence="3">The sequence shown here is derived from an EMBL/GenBank/DDBJ whole genome shotgun (WGS) entry which is preliminary data.</text>
</comment>
<sequence>MVGSVAPAPPPGRWPVPRDKGTGAGAVDMRAVLCALVLMAAIFCLSFTRLEFSREAIGTNNCVLGADTASYARALAHQKYSGLKPRKHPLAVALVSGIARPLIAMGMSAASAASVALALIQAIAAGLIFAFLRRLHAGSVMAMLLAGLALSAFGTITIFGVVETYGVTIMAVALACLVFTMLAPHVTRAPWLTAAGAGAAGAVVGLANPPALAFLLVHTGMAWRHARGSWIRRLGLTLLVPAAIASICAMLPAIVFDPVSGLLWQEQYLQRYAALSNFTDPRILQDYLASFFLFAFVAPIEHVQCRYVAADAAALFADPMRAAALVGSYAIYLTGIVRGLAGAQRPLVLASLGCVAVLFVFYLFFNPDEALLYSSQWTLALPIAAAPGLVAGGRGSAAIAVALALSLAVNLAPLHDRASADRGACCPAPPATMLDREHPLRQPLAGAGQSTQSRAVCGPLKARAGP</sequence>
<evidence type="ECO:0000256" key="1">
    <source>
        <dbReference type="SAM" id="MobiDB-lite"/>
    </source>
</evidence>
<name>A0A418WRK0_9SPHN</name>
<gene>
    <name evidence="3" type="ORF">D3876_06295</name>
</gene>
<keyword evidence="2" id="KW-1133">Transmembrane helix</keyword>
<evidence type="ECO:0008006" key="5">
    <source>
        <dbReference type="Google" id="ProtNLM"/>
    </source>
</evidence>
<organism evidence="3 4">
    <name type="scientific">Sphingomonas cavernae</name>
    <dbReference type="NCBI Taxonomy" id="2320861"/>
    <lineage>
        <taxon>Bacteria</taxon>
        <taxon>Pseudomonadati</taxon>
        <taxon>Pseudomonadota</taxon>
        <taxon>Alphaproteobacteria</taxon>
        <taxon>Sphingomonadales</taxon>
        <taxon>Sphingomonadaceae</taxon>
        <taxon>Sphingomonas</taxon>
    </lineage>
</organism>
<keyword evidence="2" id="KW-0472">Membrane</keyword>
<evidence type="ECO:0000313" key="4">
    <source>
        <dbReference type="Proteomes" id="UP000286100"/>
    </source>
</evidence>
<feature type="transmembrane region" description="Helical" evidence="2">
    <location>
        <begin position="347"/>
        <end position="365"/>
    </location>
</feature>